<dbReference type="Gene3D" id="3.30.65.10">
    <property type="entry name" value="Bacterial Topoisomerase I, domain 1"/>
    <property type="match status" value="1"/>
</dbReference>
<dbReference type="AlphaFoldDB" id="A0A5Q0C3I4"/>
<sequence length="93" mass="10064">MRGGACSSCPICNDGGLVDRSGRYGNFLGCIRYPQCTGNVPKSPHKSPGAKALRGSQLRQAGCRESHREHSHTIEELLPVPIQDNAAIYEIKT</sequence>
<dbReference type="RefSeq" id="WP_153270688.1">
    <property type="nucleotide sequence ID" value="NZ_CP043498.1"/>
</dbReference>
<gene>
    <name evidence="2" type="ORF">FZ934_08375</name>
</gene>
<dbReference type="GO" id="GO:0005694">
    <property type="term" value="C:chromosome"/>
    <property type="evidence" value="ECO:0007669"/>
    <property type="project" value="InterPro"/>
</dbReference>
<dbReference type="OrthoDB" id="5298826at2"/>
<name>A0A5Q0C3I4_9HYPH</name>
<dbReference type="GO" id="GO:0003677">
    <property type="term" value="F:DNA binding"/>
    <property type="evidence" value="ECO:0007669"/>
    <property type="project" value="InterPro"/>
</dbReference>
<dbReference type="Pfam" id="PF01396">
    <property type="entry name" value="Zn_ribbon_Top1"/>
    <property type="match status" value="1"/>
</dbReference>
<evidence type="ECO:0000259" key="1">
    <source>
        <dbReference type="Pfam" id="PF01396"/>
    </source>
</evidence>
<feature type="domain" description="DNA topoisomerase type IA zn finger" evidence="1">
    <location>
        <begin position="8"/>
        <end position="40"/>
    </location>
</feature>
<dbReference type="SUPFAM" id="SSF57783">
    <property type="entry name" value="Zinc beta-ribbon"/>
    <property type="match status" value="1"/>
</dbReference>
<dbReference type="GO" id="GO:0006265">
    <property type="term" value="P:DNA topological change"/>
    <property type="evidence" value="ECO:0007669"/>
    <property type="project" value="InterPro"/>
</dbReference>
<proteinExistence type="predicted"/>
<dbReference type="KEGG" id="rgr:FZ934_08375"/>
<dbReference type="GO" id="GO:0003916">
    <property type="term" value="F:DNA topoisomerase activity"/>
    <property type="evidence" value="ECO:0007669"/>
    <property type="project" value="InterPro"/>
</dbReference>
<dbReference type="Proteomes" id="UP000326881">
    <property type="component" value="Chromosome"/>
</dbReference>
<protein>
    <recommendedName>
        <fullName evidence="1">DNA topoisomerase type IA zn finger domain-containing protein</fullName>
    </recommendedName>
</protein>
<keyword evidence="3" id="KW-1185">Reference proteome</keyword>
<evidence type="ECO:0000313" key="2">
    <source>
        <dbReference type="EMBL" id="QFY60446.1"/>
    </source>
</evidence>
<reference evidence="2 3" key="1">
    <citation type="submission" date="2019-08" db="EMBL/GenBank/DDBJ databases">
        <title>Prosopis cineraria nodule microbiome.</title>
        <authorList>
            <person name="Ali R."/>
            <person name="Chaluvadi S.R."/>
            <person name="Wang X."/>
        </authorList>
    </citation>
    <scope>NUCLEOTIDE SEQUENCE [LARGE SCALE GENOMIC DNA]</scope>
    <source>
        <strain evidence="2 3">BG7</strain>
    </source>
</reference>
<dbReference type="InterPro" id="IPR013498">
    <property type="entry name" value="Topo_IA_Znf"/>
</dbReference>
<organism evidence="2 3">
    <name type="scientific">Rhizobium grahamii</name>
    <dbReference type="NCBI Taxonomy" id="1120045"/>
    <lineage>
        <taxon>Bacteria</taxon>
        <taxon>Pseudomonadati</taxon>
        <taxon>Pseudomonadota</taxon>
        <taxon>Alphaproteobacteria</taxon>
        <taxon>Hyphomicrobiales</taxon>
        <taxon>Rhizobiaceae</taxon>
        <taxon>Rhizobium/Agrobacterium group</taxon>
        <taxon>Rhizobium</taxon>
    </lineage>
</organism>
<dbReference type="EMBL" id="CP043498">
    <property type="protein sequence ID" value="QFY60446.1"/>
    <property type="molecule type" value="Genomic_DNA"/>
</dbReference>
<accession>A0A5Q0C3I4</accession>
<evidence type="ECO:0000313" key="3">
    <source>
        <dbReference type="Proteomes" id="UP000326881"/>
    </source>
</evidence>